<feature type="region of interest" description="Disordered" evidence="1">
    <location>
        <begin position="13"/>
        <end position="66"/>
    </location>
</feature>
<proteinExistence type="predicted"/>
<protein>
    <submittedName>
        <fullName evidence="2">Uncharacterized protein</fullName>
    </submittedName>
</protein>
<evidence type="ECO:0000313" key="2">
    <source>
        <dbReference type="EMBL" id="OJJ48493.1"/>
    </source>
</evidence>
<sequence length="272" mass="31755">MDIAHILAALKVRDGGEEMEIDEEMEEYEEEEQILEEEEEEEEEGEEEDWEDYDDDDDDDEEVEEGAVTTRCLGANFKDSHPELTDEQVLKRCRVTVVLGPPKSGKTIVCRYLEGLYRMKHLKFEKKSSDIDEKKMKLSMILGSCIKIFRMDCIDTFVLDDCPQDMMEFNALDQRVNIDLAIVLPVSFDFQTNKKRKERAKVYQKETRQVIAHLKNKNLVFEIIKRGSTEEFFEDVDLAMHRTLLNACDNFPGGIPKEWTNLLLTRGDDHER</sequence>
<dbReference type="Gene3D" id="3.40.50.300">
    <property type="entry name" value="P-loop containing nucleotide triphosphate hydrolases"/>
    <property type="match status" value="1"/>
</dbReference>
<evidence type="ECO:0000256" key="1">
    <source>
        <dbReference type="SAM" id="MobiDB-lite"/>
    </source>
</evidence>
<dbReference type="RefSeq" id="XP_022583003.1">
    <property type="nucleotide sequence ID" value="XM_022727958.1"/>
</dbReference>
<accession>A0A1L9SN05</accession>
<organism evidence="2 3">
    <name type="scientific">Penicilliopsis zonata CBS 506.65</name>
    <dbReference type="NCBI Taxonomy" id="1073090"/>
    <lineage>
        <taxon>Eukaryota</taxon>
        <taxon>Fungi</taxon>
        <taxon>Dikarya</taxon>
        <taxon>Ascomycota</taxon>
        <taxon>Pezizomycotina</taxon>
        <taxon>Eurotiomycetes</taxon>
        <taxon>Eurotiomycetidae</taxon>
        <taxon>Eurotiales</taxon>
        <taxon>Aspergillaceae</taxon>
        <taxon>Penicilliopsis</taxon>
    </lineage>
</organism>
<feature type="compositionally biased region" description="Acidic residues" evidence="1">
    <location>
        <begin position="17"/>
        <end position="65"/>
    </location>
</feature>
<gene>
    <name evidence="2" type="ORF">ASPZODRAFT_24118</name>
</gene>
<dbReference type="GeneID" id="34614422"/>
<keyword evidence="3" id="KW-1185">Reference proteome</keyword>
<dbReference type="Proteomes" id="UP000184188">
    <property type="component" value="Unassembled WGS sequence"/>
</dbReference>
<dbReference type="EMBL" id="KV878339">
    <property type="protein sequence ID" value="OJJ48493.1"/>
    <property type="molecule type" value="Genomic_DNA"/>
</dbReference>
<reference evidence="3" key="1">
    <citation type="journal article" date="2017" name="Genome Biol.">
        <title>Comparative genomics reveals high biological diversity and specific adaptations in the industrially and medically important fungal genus Aspergillus.</title>
        <authorList>
            <person name="de Vries R.P."/>
            <person name="Riley R."/>
            <person name="Wiebenga A."/>
            <person name="Aguilar-Osorio G."/>
            <person name="Amillis S."/>
            <person name="Uchima C.A."/>
            <person name="Anderluh G."/>
            <person name="Asadollahi M."/>
            <person name="Askin M."/>
            <person name="Barry K."/>
            <person name="Battaglia E."/>
            <person name="Bayram O."/>
            <person name="Benocci T."/>
            <person name="Braus-Stromeyer S.A."/>
            <person name="Caldana C."/>
            <person name="Canovas D."/>
            <person name="Cerqueira G.C."/>
            <person name="Chen F."/>
            <person name="Chen W."/>
            <person name="Choi C."/>
            <person name="Clum A."/>
            <person name="Dos Santos R.A."/>
            <person name="Damasio A.R."/>
            <person name="Diallinas G."/>
            <person name="Emri T."/>
            <person name="Fekete E."/>
            <person name="Flipphi M."/>
            <person name="Freyberg S."/>
            <person name="Gallo A."/>
            <person name="Gournas C."/>
            <person name="Habgood R."/>
            <person name="Hainaut M."/>
            <person name="Harispe M.L."/>
            <person name="Henrissat B."/>
            <person name="Hilden K.S."/>
            <person name="Hope R."/>
            <person name="Hossain A."/>
            <person name="Karabika E."/>
            <person name="Karaffa L."/>
            <person name="Karanyi Z."/>
            <person name="Krasevec N."/>
            <person name="Kuo A."/>
            <person name="Kusch H."/>
            <person name="LaButti K."/>
            <person name="Lagendijk E.L."/>
            <person name="Lapidus A."/>
            <person name="Levasseur A."/>
            <person name="Lindquist E."/>
            <person name="Lipzen A."/>
            <person name="Logrieco A.F."/>
            <person name="MacCabe A."/>
            <person name="Maekelae M.R."/>
            <person name="Malavazi I."/>
            <person name="Melin P."/>
            <person name="Meyer V."/>
            <person name="Mielnichuk N."/>
            <person name="Miskei M."/>
            <person name="Molnar A.P."/>
            <person name="Mule G."/>
            <person name="Ngan C.Y."/>
            <person name="Orejas M."/>
            <person name="Orosz E."/>
            <person name="Ouedraogo J.P."/>
            <person name="Overkamp K.M."/>
            <person name="Park H.-S."/>
            <person name="Perrone G."/>
            <person name="Piumi F."/>
            <person name="Punt P.J."/>
            <person name="Ram A.F."/>
            <person name="Ramon A."/>
            <person name="Rauscher S."/>
            <person name="Record E."/>
            <person name="Riano-Pachon D.M."/>
            <person name="Robert V."/>
            <person name="Roehrig J."/>
            <person name="Ruller R."/>
            <person name="Salamov A."/>
            <person name="Salih N.S."/>
            <person name="Samson R.A."/>
            <person name="Sandor E."/>
            <person name="Sanguinetti M."/>
            <person name="Schuetze T."/>
            <person name="Sepcic K."/>
            <person name="Shelest E."/>
            <person name="Sherlock G."/>
            <person name="Sophianopoulou V."/>
            <person name="Squina F.M."/>
            <person name="Sun H."/>
            <person name="Susca A."/>
            <person name="Todd R.B."/>
            <person name="Tsang A."/>
            <person name="Unkles S.E."/>
            <person name="van de Wiele N."/>
            <person name="van Rossen-Uffink D."/>
            <person name="Oliveira J.V."/>
            <person name="Vesth T.C."/>
            <person name="Visser J."/>
            <person name="Yu J.-H."/>
            <person name="Zhou M."/>
            <person name="Andersen M.R."/>
            <person name="Archer D.B."/>
            <person name="Baker S.E."/>
            <person name="Benoit I."/>
            <person name="Brakhage A.A."/>
            <person name="Braus G.H."/>
            <person name="Fischer R."/>
            <person name="Frisvad J.C."/>
            <person name="Goldman G.H."/>
            <person name="Houbraken J."/>
            <person name="Oakley B."/>
            <person name="Pocsi I."/>
            <person name="Scazzocchio C."/>
            <person name="Seiboth B."/>
            <person name="vanKuyk P.A."/>
            <person name="Wortman J."/>
            <person name="Dyer P.S."/>
            <person name="Grigoriev I.V."/>
        </authorList>
    </citation>
    <scope>NUCLEOTIDE SEQUENCE [LARGE SCALE GENOMIC DNA]</scope>
    <source>
        <strain evidence="3">CBS 506.65</strain>
    </source>
</reference>
<name>A0A1L9SN05_9EURO</name>
<dbReference type="SUPFAM" id="SSF52540">
    <property type="entry name" value="P-loop containing nucleoside triphosphate hydrolases"/>
    <property type="match status" value="1"/>
</dbReference>
<dbReference type="AlphaFoldDB" id="A0A1L9SN05"/>
<dbReference type="VEuPathDB" id="FungiDB:ASPZODRAFT_24118"/>
<dbReference type="InterPro" id="IPR027417">
    <property type="entry name" value="P-loop_NTPase"/>
</dbReference>
<evidence type="ECO:0000313" key="3">
    <source>
        <dbReference type="Proteomes" id="UP000184188"/>
    </source>
</evidence>